<dbReference type="PANTHER" id="PTHR46480">
    <property type="entry name" value="F20B24.22"/>
    <property type="match status" value="1"/>
</dbReference>
<dbReference type="InterPro" id="IPR031846">
    <property type="entry name" value="Hvcn1"/>
</dbReference>
<feature type="transmembrane region" description="Helical" evidence="14">
    <location>
        <begin position="47"/>
        <end position="68"/>
    </location>
</feature>
<dbReference type="HOGENOM" id="CLU_076372_0_1_1"/>
<dbReference type="InParanoid" id="B3RRR9"/>
<keyword evidence="11" id="KW-0407">Ion channel</keyword>
<feature type="domain" description="Ion transport" evidence="15">
    <location>
        <begin position="48"/>
        <end position="161"/>
    </location>
</feature>
<evidence type="ECO:0000313" key="16">
    <source>
        <dbReference type="EMBL" id="EDV26918.1"/>
    </source>
</evidence>
<evidence type="ECO:0000256" key="11">
    <source>
        <dbReference type="ARBA" id="ARBA00023303"/>
    </source>
</evidence>
<dbReference type="EMBL" id="DS985243">
    <property type="protein sequence ID" value="EDV26918.1"/>
    <property type="molecule type" value="Genomic_DNA"/>
</dbReference>
<evidence type="ECO:0000256" key="4">
    <source>
        <dbReference type="ARBA" id="ARBA00022475"/>
    </source>
</evidence>
<dbReference type="RefSeq" id="XP_002110914.1">
    <property type="nucleotide sequence ID" value="XM_002110878.1"/>
</dbReference>
<evidence type="ECO:0000256" key="8">
    <source>
        <dbReference type="ARBA" id="ARBA00023054"/>
    </source>
</evidence>
<dbReference type="Pfam" id="PF00520">
    <property type="entry name" value="Ion_trans"/>
    <property type="match status" value="1"/>
</dbReference>
<dbReference type="GO" id="GO:0030171">
    <property type="term" value="F:voltage-gated proton channel activity"/>
    <property type="evidence" value="ECO:0000318"/>
    <property type="project" value="GO_Central"/>
</dbReference>
<sequence length="255" mass="28284">MIDDGDNNSETLFAVHGDNEGMNPPQSVTWRSDHRAKLRQLIYSHKVHIAIVVLVILDALIVIAELLIDLSVIKVHHTSPLARAFHFTSIAILAIFLVEIVLKLYASDLAFFLHYFEVFDALIVIVSFVLDIAYSNSEALSGVGLLVVLRLWRIARIVNGIISSVKSQANDKIHHLRRELEKTRSYLEQKLDRKEAEIQLLKKVLTDRNIPIPKPLLEVDLNGNSTAQANGSASEEITVDIAGSSAKSTSSAYIG</sequence>
<dbReference type="OrthoDB" id="427456at2759"/>
<comment type="subcellular location">
    <subcellularLocation>
        <location evidence="1">Cell membrane</location>
        <topology evidence="1">Multi-pass membrane protein</topology>
    </subcellularLocation>
</comment>
<dbReference type="CTD" id="6752127"/>
<evidence type="ECO:0000256" key="3">
    <source>
        <dbReference type="ARBA" id="ARBA00022448"/>
    </source>
</evidence>
<proteinExistence type="predicted"/>
<dbReference type="PANTHER" id="PTHR46480:SF1">
    <property type="entry name" value="VOLTAGE-GATED HYDROGEN CHANNEL 1"/>
    <property type="match status" value="1"/>
</dbReference>
<evidence type="ECO:0000256" key="6">
    <source>
        <dbReference type="ARBA" id="ARBA00022882"/>
    </source>
</evidence>
<keyword evidence="5 14" id="KW-0812">Transmembrane</keyword>
<keyword evidence="4" id="KW-1003">Cell membrane</keyword>
<feature type="coiled-coil region" evidence="13">
    <location>
        <begin position="177"/>
        <end position="204"/>
    </location>
</feature>
<dbReference type="InterPro" id="IPR027359">
    <property type="entry name" value="Volt_channel_dom_sf"/>
</dbReference>
<organism evidence="16 17">
    <name type="scientific">Trichoplax adhaerens</name>
    <name type="common">Trichoplax reptans</name>
    <dbReference type="NCBI Taxonomy" id="10228"/>
    <lineage>
        <taxon>Eukaryota</taxon>
        <taxon>Metazoa</taxon>
        <taxon>Placozoa</taxon>
        <taxon>Uniplacotomia</taxon>
        <taxon>Trichoplacea</taxon>
        <taxon>Trichoplacidae</taxon>
        <taxon>Trichoplax</taxon>
    </lineage>
</organism>
<dbReference type="PhylomeDB" id="B3RRR9"/>
<keyword evidence="3" id="KW-0813">Transport</keyword>
<evidence type="ECO:0000256" key="2">
    <source>
        <dbReference type="ARBA" id="ARBA00015897"/>
    </source>
</evidence>
<reference evidence="16 17" key="1">
    <citation type="journal article" date="2008" name="Nature">
        <title>The Trichoplax genome and the nature of placozoans.</title>
        <authorList>
            <person name="Srivastava M."/>
            <person name="Begovic E."/>
            <person name="Chapman J."/>
            <person name="Putnam N.H."/>
            <person name="Hellsten U."/>
            <person name="Kawashima T."/>
            <person name="Kuo A."/>
            <person name="Mitros T."/>
            <person name="Salamov A."/>
            <person name="Carpenter M.L."/>
            <person name="Signorovitch A.Y."/>
            <person name="Moreno M.A."/>
            <person name="Kamm K."/>
            <person name="Grimwood J."/>
            <person name="Schmutz J."/>
            <person name="Shapiro H."/>
            <person name="Grigoriev I.V."/>
            <person name="Buss L.W."/>
            <person name="Schierwater B."/>
            <person name="Dellaporta S.L."/>
            <person name="Rokhsar D.S."/>
        </authorList>
    </citation>
    <scope>NUCLEOTIDE SEQUENCE [LARGE SCALE GENOMIC DNA]</scope>
    <source>
        <strain evidence="16 17">Grell-BS-1999</strain>
    </source>
</reference>
<dbReference type="Proteomes" id="UP000009022">
    <property type="component" value="Unassembled WGS sequence"/>
</dbReference>
<accession>B3RRR9</accession>
<evidence type="ECO:0000313" key="17">
    <source>
        <dbReference type="Proteomes" id="UP000009022"/>
    </source>
</evidence>
<dbReference type="GO" id="GO:0005886">
    <property type="term" value="C:plasma membrane"/>
    <property type="evidence" value="ECO:0000318"/>
    <property type="project" value="GO_Central"/>
</dbReference>
<dbReference type="SUPFAM" id="SSF81324">
    <property type="entry name" value="Voltage-gated potassium channels"/>
    <property type="match status" value="1"/>
</dbReference>
<keyword evidence="8 13" id="KW-0175">Coiled coil</keyword>
<evidence type="ECO:0000256" key="1">
    <source>
        <dbReference type="ARBA" id="ARBA00004651"/>
    </source>
</evidence>
<dbReference type="Gene3D" id="1.20.120.350">
    <property type="entry name" value="Voltage-gated potassium channels. Chain C"/>
    <property type="match status" value="1"/>
</dbReference>
<evidence type="ECO:0000256" key="10">
    <source>
        <dbReference type="ARBA" id="ARBA00023136"/>
    </source>
</evidence>
<dbReference type="KEGG" id="tad:TRIADDRAFT_54341"/>
<dbReference type="AlphaFoldDB" id="B3RRR9"/>
<protein>
    <recommendedName>
        <fullName evidence="2">Voltage-gated hydrogen channel 1</fullName>
    </recommendedName>
    <alternativeName>
        <fullName evidence="12">Hydrogen voltage-gated channel 1</fullName>
    </alternativeName>
</protein>
<dbReference type="OMA" id="WEDEELH"/>
<dbReference type="FunCoup" id="B3RRR9">
    <property type="interactions" value="109"/>
</dbReference>
<evidence type="ECO:0000256" key="9">
    <source>
        <dbReference type="ARBA" id="ARBA00023065"/>
    </source>
</evidence>
<evidence type="ECO:0000256" key="14">
    <source>
        <dbReference type="SAM" id="Phobius"/>
    </source>
</evidence>
<dbReference type="GO" id="GO:1902600">
    <property type="term" value="P:proton transmembrane transport"/>
    <property type="evidence" value="ECO:0000318"/>
    <property type="project" value="GO_Central"/>
</dbReference>
<feature type="transmembrane region" description="Helical" evidence="14">
    <location>
        <begin position="109"/>
        <end position="133"/>
    </location>
</feature>
<keyword evidence="9" id="KW-0406">Ion transport</keyword>
<feature type="transmembrane region" description="Helical" evidence="14">
    <location>
        <begin position="80"/>
        <end position="102"/>
    </location>
</feature>
<name>B3RRR9_TRIAD</name>
<keyword evidence="6" id="KW-0851">Voltage-gated channel</keyword>
<dbReference type="eggNOG" id="ENOG502RX8B">
    <property type="taxonomic scope" value="Eukaryota"/>
</dbReference>
<evidence type="ECO:0000259" key="15">
    <source>
        <dbReference type="Pfam" id="PF00520"/>
    </source>
</evidence>
<evidence type="ECO:0000256" key="12">
    <source>
        <dbReference type="ARBA" id="ARBA00031989"/>
    </source>
</evidence>
<dbReference type="GO" id="GO:0034702">
    <property type="term" value="C:monoatomic ion channel complex"/>
    <property type="evidence" value="ECO:0007669"/>
    <property type="project" value="UniProtKB-KW"/>
</dbReference>
<dbReference type="InterPro" id="IPR005821">
    <property type="entry name" value="Ion_trans_dom"/>
</dbReference>
<evidence type="ECO:0000256" key="7">
    <source>
        <dbReference type="ARBA" id="ARBA00022989"/>
    </source>
</evidence>
<evidence type="ECO:0000256" key="13">
    <source>
        <dbReference type="SAM" id="Coils"/>
    </source>
</evidence>
<keyword evidence="10 14" id="KW-0472">Membrane</keyword>
<dbReference type="GeneID" id="6752127"/>
<keyword evidence="17" id="KW-1185">Reference proteome</keyword>
<keyword evidence="7 14" id="KW-1133">Transmembrane helix</keyword>
<evidence type="ECO:0000256" key="5">
    <source>
        <dbReference type="ARBA" id="ARBA00022692"/>
    </source>
</evidence>
<gene>
    <name evidence="16" type="ORF">TRIADDRAFT_54341</name>
</gene>